<sequence>MNAEPAESVRETHVPTPRGTVPALPGEVTLRYADGSLLRTPVVWPEITEEQVSQGGTGVEVTGIAWQTSLPVTATVWVRVSDAVQITSLAEESVRTRAGTPPPLPPTVTATYNDGSKDSRIAVDWDPVDPESYAQPGTFPVTGTVAGTDRQALATVTVTE</sequence>
<dbReference type="EMBL" id="JACVQF010000200">
    <property type="protein sequence ID" value="MBD0421820.1"/>
    <property type="molecule type" value="Genomic_DNA"/>
</dbReference>
<comment type="caution">
    <text evidence="3">The sequence shown here is derived from an EMBL/GenBank/DDBJ whole genome shotgun (WGS) entry which is preliminary data.</text>
</comment>
<reference evidence="3" key="2">
    <citation type="submission" date="2020-09" db="EMBL/GenBank/DDBJ databases">
        <authorList>
            <person name="Luo X."/>
        </authorList>
    </citation>
    <scope>NUCLEOTIDE SEQUENCE</scope>
    <source>
        <strain evidence="3">TRM S81-3</strain>
    </source>
</reference>
<gene>
    <name evidence="3" type="ORF">H0H10_22150</name>
</gene>
<keyword evidence="4" id="KW-1185">Reference proteome</keyword>
<feature type="domain" description="Bacterial Ig-like" evidence="2">
    <location>
        <begin position="93"/>
        <end position="148"/>
    </location>
</feature>
<evidence type="ECO:0000313" key="3">
    <source>
        <dbReference type="EMBL" id="MBD0421820.1"/>
    </source>
</evidence>
<protein>
    <submittedName>
        <fullName evidence="3">Ig-like domain-containing protein</fullName>
    </submittedName>
</protein>
<accession>A0A926L4J7</accession>
<proteinExistence type="predicted"/>
<name>A0A926L4J7_9ACTN</name>
<dbReference type="RefSeq" id="WP_188182767.1">
    <property type="nucleotide sequence ID" value="NZ_JACVQF010000200.1"/>
</dbReference>
<reference evidence="3" key="1">
    <citation type="submission" date="2020-09" db="EMBL/GenBank/DDBJ databases">
        <title>Streptomyces grisecoloratus sp. nov., isolated from cotton soil.</title>
        <authorList>
            <person name="Xing L."/>
        </authorList>
    </citation>
    <scope>NUCLEOTIDE SEQUENCE</scope>
    <source>
        <strain evidence="3">TRM S81-3</strain>
    </source>
</reference>
<evidence type="ECO:0000256" key="1">
    <source>
        <dbReference type="SAM" id="MobiDB-lite"/>
    </source>
</evidence>
<dbReference type="AlphaFoldDB" id="A0A926L4J7"/>
<feature type="region of interest" description="Disordered" evidence="1">
    <location>
        <begin position="1"/>
        <end position="22"/>
    </location>
</feature>
<organism evidence="3 4">
    <name type="scientific">Streptomyces griseicoloratus</name>
    <dbReference type="NCBI Taxonomy" id="2752516"/>
    <lineage>
        <taxon>Bacteria</taxon>
        <taxon>Bacillati</taxon>
        <taxon>Actinomycetota</taxon>
        <taxon>Actinomycetes</taxon>
        <taxon>Kitasatosporales</taxon>
        <taxon>Streptomycetaceae</taxon>
        <taxon>Streptomyces</taxon>
    </lineage>
</organism>
<dbReference type="Proteomes" id="UP000621210">
    <property type="component" value="Unassembled WGS sequence"/>
</dbReference>
<evidence type="ECO:0000259" key="2">
    <source>
        <dbReference type="Pfam" id="PF07532"/>
    </source>
</evidence>
<dbReference type="InterPro" id="IPR011081">
    <property type="entry name" value="Big_4"/>
</dbReference>
<feature type="domain" description="Bacterial Ig-like" evidence="2">
    <location>
        <begin position="16"/>
        <end position="64"/>
    </location>
</feature>
<evidence type="ECO:0000313" key="4">
    <source>
        <dbReference type="Proteomes" id="UP000621210"/>
    </source>
</evidence>
<dbReference type="Pfam" id="PF07532">
    <property type="entry name" value="Big_4"/>
    <property type="match status" value="2"/>
</dbReference>